<name>A0A0K1P6W1_9MOLU</name>
<dbReference type="Proteomes" id="UP000067243">
    <property type="component" value="Chromosome"/>
</dbReference>
<sequence length="239" mass="28891">MNQKIAYLNNINIKNKFDGYSHLILPKKLFTTFMNLSISKVEYELEQIINISIKKKNFKQLETYTKKIGINDLFINKLIKNLKQNLENTNYNYSIDIINLLKILVILTFRYDQNIWFSITEKYKTLKQPLDSYISNNKIILFIMDREALNAKGIHFDNEQIYILDELRKLIFNFDKLLSFNFEHFKDYKYLQLKYFLIQVSLLKNYNNSEKSILKLMINVYFQLFVTFMKEKNQNLYLN</sequence>
<gene>
    <name evidence="1" type="ORF">STURON_00800</name>
</gene>
<dbReference type="RefSeq" id="WP_075048621.1">
    <property type="nucleotide sequence ID" value="NZ_CP012328.1"/>
</dbReference>
<proteinExistence type="predicted"/>
<dbReference type="KEGG" id="stur:STURON_00800"/>
<dbReference type="AlphaFoldDB" id="A0A0K1P6W1"/>
<evidence type="ECO:0000313" key="2">
    <source>
        <dbReference type="Proteomes" id="UP000067243"/>
    </source>
</evidence>
<dbReference type="PATRIC" id="fig|216946.3.peg.829"/>
<reference evidence="1 2" key="1">
    <citation type="journal article" date="2015" name="Genome Announc.">
        <title>Complete Genome Sequence of Spiroplasma turonicum Strain Tab4cT, a Parasite of a Horse Fly, Haematopota sp. (Diptera: Tabanidae).</title>
        <authorList>
            <person name="Davis R.E."/>
            <person name="Shao J."/>
            <person name="Zhao Y."/>
            <person name="Gasparich G.E."/>
            <person name="Gaynor B.J."/>
            <person name="Donofrio N."/>
        </authorList>
    </citation>
    <scope>NUCLEOTIDE SEQUENCE [LARGE SCALE GENOMIC DNA]</scope>
    <source>
        <strain evidence="1 2">Tab4c</strain>
    </source>
</reference>
<evidence type="ECO:0000313" key="1">
    <source>
        <dbReference type="EMBL" id="AKU80046.1"/>
    </source>
</evidence>
<accession>A0A0K1P6W1</accession>
<dbReference type="STRING" id="216946.STURO_v1c07970"/>
<keyword evidence="2" id="KW-1185">Reference proteome</keyword>
<organism evidence="1 2">
    <name type="scientific">Spiroplasma turonicum</name>
    <dbReference type="NCBI Taxonomy" id="216946"/>
    <lineage>
        <taxon>Bacteria</taxon>
        <taxon>Bacillati</taxon>
        <taxon>Mycoplasmatota</taxon>
        <taxon>Mollicutes</taxon>
        <taxon>Entomoplasmatales</taxon>
        <taxon>Spiroplasmataceae</taxon>
        <taxon>Spiroplasma</taxon>
    </lineage>
</organism>
<dbReference type="EMBL" id="CP012328">
    <property type="protein sequence ID" value="AKU80046.1"/>
    <property type="molecule type" value="Genomic_DNA"/>
</dbReference>
<protein>
    <submittedName>
        <fullName evidence="1">Uncharacterized protein</fullName>
    </submittedName>
</protein>